<sequence>MNGISASEMVVILAFVIFLLIAFWRVAIPVILAIVLAKVVVSVAAMTQQLPVQPAAALAAMAPHLF</sequence>
<proteinExistence type="predicted"/>
<keyword evidence="1" id="KW-0472">Membrane</keyword>
<evidence type="ECO:0000313" key="3">
    <source>
        <dbReference type="Proteomes" id="UP001385809"/>
    </source>
</evidence>
<gene>
    <name evidence="2" type="ORF">WCD74_00725</name>
</gene>
<name>A0ABU8MG15_9PSEU</name>
<keyword evidence="3" id="KW-1185">Reference proteome</keyword>
<evidence type="ECO:0000256" key="1">
    <source>
        <dbReference type="SAM" id="Phobius"/>
    </source>
</evidence>
<evidence type="ECO:0000313" key="2">
    <source>
        <dbReference type="EMBL" id="MEJ2866266.1"/>
    </source>
</evidence>
<dbReference type="Proteomes" id="UP001385809">
    <property type="component" value="Unassembled WGS sequence"/>
</dbReference>
<organism evidence="2 3">
    <name type="scientific">Actinomycetospora aurantiaca</name>
    <dbReference type="NCBI Taxonomy" id="3129233"/>
    <lineage>
        <taxon>Bacteria</taxon>
        <taxon>Bacillati</taxon>
        <taxon>Actinomycetota</taxon>
        <taxon>Actinomycetes</taxon>
        <taxon>Pseudonocardiales</taxon>
        <taxon>Pseudonocardiaceae</taxon>
        <taxon>Actinomycetospora</taxon>
    </lineage>
</organism>
<keyword evidence="1" id="KW-0812">Transmembrane</keyword>
<dbReference type="EMBL" id="JBBEGN010000001">
    <property type="protein sequence ID" value="MEJ2866266.1"/>
    <property type="molecule type" value="Genomic_DNA"/>
</dbReference>
<comment type="caution">
    <text evidence="2">The sequence shown here is derived from an EMBL/GenBank/DDBJ whole genome shotgun (WGS) entry which is preliminary data.</text>
</comment>
<reference evidence="2 3" key="1">
    <citation type="submission" date="2024-03" db="EMBL/GenBank/DDBJ databases">
        <title>Actinomycetospora sp. OC33-EN08, a novel actinomycete isolated from wild orchid (Aerides multiflora).</title>
        <authorList>
            <person name="Suriyachadkun C."/>
        </authorList>
    </citation>
    <scope>NUCLEOTIDE SEQUENCE [LARGE SCALE GENOMIC DNA]</scope>
    <source>
        <strain evidence="2 3">OC33-EN08</strain>
    </source>
</reference>
<accession>A0ABU8MG15</accession>
<protein>
    <submittedName>
        <fullName evidence="2">Uncharacterized protein</fullName>
    </submittedName>
</protein>
<keyword evidence="1" id="KW-1133">Transmembrane helix</keyword>
<dbReference type="RefSeq" id="WP_337692891.1">
    <property type="nucleotide sequence ID" value="NZ_JBBEGN010000001.1"/>
</dbReference>
<feature type="transmembrane region" description="Helical" evidence="1">
    <location>
        <begin position="12"/>
        <end position="37"/>
    </location>
</feature>